<dbReference type="GO" id="GO:0009279">
    <property type="term" value="C:cell outer membrane"/>
    <property type="evidence" value="ECO:0007669"/>
    <property type="project" value="UniProtKB-SubCell"/>
</dbReference>
<keyword evidence="4" id="KW-0410">Iron transport</keyword>
<keyword evidence="6 16" id="KW-0732">Signal</keyword>
<evidence type="ECO:0000256" key="1">
    <source>
        <dbReference type="ARBA" id="ARBA00004571"/>
    </source>
</evidence>
<dbReference type="PANTHER" id="PTHR32552:SF81">
    <property type="entry name" value="TONB-DEPENDENT OUTER MEMBRANE RECEPTOR"/>
    <property type="match status" value="1"/>
</dbReference>
<sequence>MFLKSWKVSAVTFSVVASSIAAGPSQAQTTPQTLDTIIVTRPDEVRQRQQRPKSSAAARSARRQQAVGRPATPTAPSVVGVAEPTTLKSSGQTLDKVDAGASVATAEQLRQNDVRSIDDLPKVLPGLVIENRGNRAYASFTARGMSSPDYYSSAVQVYIDGVPQATAAMVQDLDNVERVEFLRGPQGTLFGTNAYAGVLNIITRQPRQSTATVFGTAANRRFDGGFAATGEVIKDTLFLDLTLKAVDQFGQIRDSNGTNDAIDGSKSVNGRIGLRYAPTGGAFDFNVWAHHNHLKSNEETAILDQDVPDRIYRSSILAFPYNEIERDISTGGLNWNYRFGAFTLSSTTSYQYVDLKRKLFGYQFPETTGLFNQEVKLTYNDGGRLRAVTGVSYRDGTFERDAYVGLPMQSVNKVDTRSAALFGESTYALTNKMDLTVGARGSIDWASIDFRGLDLATYVPLALANDAEFTSFQPKVSLGYQLTDQVRVYGLVSEGYKPGGFNHAVSFAADGQAYRPETAWNYEIGTRANFWNDRLQFSAALYRIESKDKQIYVGPIGLQVLRNAGEATSTGVEVETRIRPTERLTLTANANFGRSEFTDFVDPISGVIYNGNRVPYAPDVTAHLLGRYLIDQTAMAADISLTGAVHYYSQVYFNEANTLGQDAYATYDLGLELAVYKGPTVKIFAQNLTDVVYRTNSFSTGGLVLSTIGQGRLFGVSTRFQF</sequence>
<keyword evidence="7" id="KW-0408">Iron</keyword>
<dbReference type="HOGENOM" id="CLU_008287_15_2_5"/>
<evidence type="ECO:0000256" key="2">
    <source>
        <dbReference type="ARBA" id="ARBA00022448"/>
    </source>
</evidence>
<feature type="domain" description="TonB-dependent receptor plug" evidence="18">
    <location>
        <begin position="96"/>
        <end position="198"/>
    </location>
</feature>
<dbReference type="InterPro" id="IPR010917">
    <property type="entry name" value="TonB_rcpt_CS"/>
</dbReference>
<name>Q212U5_RHOPB</name>
<feature type="short sequence motif" description="TonB C-terminal box" evidence="13">
    <location>
        <begin position="705"/>
        <end position="722"/>
    </location>
</feature>
<keyword evidence="5 12" id="KW-0812">Transmembrane</keyword>
<keyword evidence="3 12" id="KW-1134">Transmembrane beta strand</keyword>
<comment type="subcellular location">
    <subcellularLocation>
        <location evidence="1 12">Cell outer membrane</location>
        <topology evidence="1 12">Multi-pass membrane protein</topology>
    </subcellularLocation>
</comment>
<evidence type="ECO:0000256" key="5">
    <source>
        <dbReference type="ARBA" id="ARBA00022692"/>
    </source>
</evidence>
<accession>Q212U5</accession>
<evidence type="ECO:0000256" key="14">
    <source>
        <dbReference type="RuleBase" id="RU003357"/>
    </source>
</evidence>
<evidence type="ECO:0000259" key="17">
    <source>
        <dbReference type="Pfam" id="PF00593"/>
    </source>
</evidence>
<evidence type="ECO:0000256" key="12">
    <source>
        <dbReference type="PROSITE-ProRule" id="PRU01360"/>
    </source>
</evidence>
<keyword evidence="9 14" id="KW-0798">TonB box</keyword>
<dbReference type="PROSITE" id="PS01156">
    <property type="entry name" value="TONB_DEPENDENT_REC_2"/>
    <property type="match status" value="1"/>
</dbReference>
<feature type="compositionally biased region" description="Low complexity" evidence="15">
    <location>
        <begin position="52"/>
        <end position="66"/>
    </location>
</feature>
<keyword evidence="19" id="KW-0675">Receptor</keyword>
<feature type="signal peptide" evidence="16">
    <location>
        <begin position="1"/>
        <end position="27"/>
    </location>
</feature>
<dbReference type="eggNOG" id="COG4771">
    <property type="taxonomic scope" value="Bacteria"/>
</dbReference>
<evidence type="ECO:0000259" key="18">
    <source>
        <dbReference type="Pfam" id="PF07715"/>
    </source>
</evidence>
<evidence type="ECO:0000313" key="19">
    <source>
        <dbReference type="EMBL" id="ABD88591.1"/>
    </source>
</evidence>
<reference evidence="19" key="1">
    <citation type="submission" date="2006-03" db="EMBL/GenBank/DDBJ databases">
        <title>Complete sequence of Rhodopseudomonas palustris BisB18.</title>
        <authorList>
            <consortium name="US DOE Joint Genome Institute"/>
            <person name="Copeland A."/>
            <person name="Lucas S."/>
            <person name="Lapidus A."/>
            <person name="Barry K."/>
            <person name="Detter J.C."/>
            <person name="Glavina del Rio T."/>
            <person name="Hammon N."/>
            <person name="Israni S."/>
            <person name="Dalin E."/>
            <person name="Tice H."/>
            <person name="Pitluck S."/>
            <person name="Chain P."/>
            <person name="Malfatti S."/>
            <person name="Shin M."/>
            <person name="Vergez L."/>
            <person name="Schmutz J."/>
            <person name="Larimer F."/>
            <person name="Land M."/>
            <person name="Hauser L."/>
            <person name="Pelletier D.A."/>
            <person name="Kyrpides N."/>
            <person name="Anderson I."/>
            <person name="Oda Y."/>
            <person name="Harwood C.S."/>
            <person name="Richardson P."/>
        </authorList>
    </citation>
    <scope>NUCLEOTIDE SEQUENCE [LARGE SCALE GENOMIC DNA]</scope>
    <source>
        <strain evidence="19">BisB18</strain>
    </source>
</reference>
<dbReference type="InterPro" id="IPR000531">
    <property type="entry name" value="Beta-barrel_TonB"/>
</dbReference>
<dbReference type="KEGG" id="rpc:RPC_3046"/>
<keyword evidence="10 12" id="KW-0472">Membrane</keyword>
<keyword evidence="8" id="KW-0406">Ion transport</keyword>
<evidence type="ECO:0000256" key="13">
    <source>
        <dbReference type="PROSITE-ProRule" id="PRU10144"/>
    </source>
</evidence>
<evidence type="ECO:0000256" key="10">
    <source>
        <dbReference type="ARBA" id="ARBA00023136"/>
    </source>
</evidence>
<organism evidence="19">
    <name type="scientific">Rhodopseudomonas palustris (strain BisB18)</name>
    <dbReference type="NCBI Taxonomy" id="316056"/>
    <lineage>
        <taxon>Bacteria</taxon>
        <taxon>Pseudomonadati</taxon>
        <taxon>Pseudomonadota</taxon>
        <taxon>Alphaproteobacteria</taxon>
        <taxon>Hyphomicrobiales</taxon>
        <taxon>Nitrobacteraceae</taxon>
        <taxon>Rhodopseudomonas</taxon>
    </lineage>
</organism>
<evidence type="ECO:0000256" key="8">
    <source>
        <dbReference type="ARBA" id="ARBA00023065"/>
    </source>
</evidence>
<dbReference type="GO" id="GO:0006826">
    <property type="term" value="P:iron ion transport"/>
    <property type="evidence" value="ECO:0007669"/>
    <property type="project" value="UniProtKB-KW"/>
</dbReference>
<evidence type="ECO:0000256" key="7">
    <source>
        <dbReference type="ARBA" id="ARBA00023004"/>
    </source>
</evidence>
<dbReference type="PANTHER" id="PTHR32552">
    <property type="entry name" value="FERRICHROME IRON RECEPTOR-RELATED"/>
    <property type="match status" value="1"/>
</dbReference>
<dbReference type="Pfam" id="PF00593">
    <property type="entry name" value="TonB_dep_Rec_b-barrel"/>
    <property type="match status" value="1"/>
</dbReference>
<dbReference type="Gene3D" id="2.40.170.20">
    <property type="entry name" value="TonB-dependent receptor, beta-barrel domain"/>
    <property type="match status" value="1"/>
</dbReference>
<keyword evidence="11 12" id="KW-0998">Cell outer membrane</keyword>
<comment type="similarity">
    <text evidence="12 14">Belongs to the TonB-dependent receptor family.</text>
</comment>
<dbReference type="PROSITE" id="PS52016">
    <property type="entry name" value="TONB_DEPENDENT_REC_3"/>
    <property type="match status" value="1"/>
</dbReference>
<evidence type="ECO:0000256" key="3">
    <source>
        <dbReference type="ARBA" id="ARBA00022452"/>
    </source>
</evidence>
<proteinExistence type="inferred from homology"/>
<dbReference type="AlphaFoldDB" id="Q212U5"/>
<dbReference type="CDD" id="cd01347">
    <property type="entry name" value="ligand_gated_channel"/>
    <property type="match status" value="1"/>
</dbReference>
<dbReference type="Pfam" id="PF07715">
    <property type="entry name" value="Plug"/>
    <property type="match status" value="1"/>
</dbReference>
<keyword evidence="2 12" id="KW-0813">Transport</keyword>
<evidence type="ECO:0000256" key="9">
    <source>
        <dbReference type="ARBA" id="ARBA00023077"/>
    </source>
</evidence>
<feature type="domain" description="TonB-dependent receptor-like beta-barrel" evidence="17">
    <location>
        <begin position="264"/>
        <end position="688"/>
    </location>
</feature>
<dbReference type="STRING" id="316056.RPC_3046"/>
<feature type="chain" id="PRO_5004199966" evidence="16">
    <location>
        <begin position="28"/>
        <end position="722"/>
    </location>
</feature>
<dbReference type="EMBL" id="CP000301">
    <property type="protein sequence ID" value="ABD88591.1"/>
    <property type="molecule type" value="Genomic_DNA"/>
</dbReference>
<dbReference type="InterPro" id="IPR012910">
    <property type="entry name" value="Plug_dom"/>
</dbReference>
<evidence type="ECO:0000256" key="4">
    <source>
        <dbReference type="ARBA" id="ARBA00022496"/>
    </source>
</evidence>
<gene>
    <name evidence="19" type="ordered locus">RPC_3046</name>
</gene>
<dbReference type="InterPro" id="IPR036942">
    <property type="entry name" value="Beta-barrel_TonB_sf"/>
</dbReference>
<evidence type="ECO:0000256" key="16">
    <source>
        <dbReference type="SAM" id="SignalP"/>
    </source>
</evidence>
<feature type="region of interest" description="Disordered" evidence="15">
    <location>
        <begin position="42"/>
        <end position="83"/>
    </location>
</feature>
<evidence type="ECO:0000256" key="11">
    <source>
        <dbReference type="ARBA" id="ARBA00023237"/>
    </source>
</evidence>
<dbReference type="InterPro" id="IPR039426">
    <property type="entry name" value="TonB-dep_rcpt-like"/>
</dbReference>
<protein>
    <submittedName>
        <fullName evidence="19">TonB-dependent receptor</fullName>
    </submittedName>
</protein>
<evidence type="ECO:0000256" key="6">
    <source>
        <dbReference type="ARBA" id="ARBA00022729"/>
    </source>
</evidence>
<evidence type="ECO:0000256" key="15">
    <source>
        <dbReference type="SAM" id="MobiDB-lite"/>
    </source>
</evidence>
<dbReference type="SUPFAM" id="SSF56935">
    <property type="entry name" value="Porins"/>
    <property type="match status" value="1"/>
</dbReference>